<comment type="cofactor">
    <cofactor evidence="1">
        <name>pyridoxal 5'-phosphate</name>
        <dbReference type="ChEBI" id="CHEBI:597326"/>
    </cofactor>
</comment>
<dbReference type="EMBL" id="CP025628">
    <property type="protein sequence ID" value="AWD32352.1"/>
    <property type="molecule type" value="Genomic_DNA"/>
</dbReference>
<dbReference type="GO" id="GO:0009016">
    <property type="term" value="F:succinyldiaminopimelate transaminase activity"/>
    <property type="evidence" value="ECO:0007669"/>
    <property type="project" value="InterPro"/>
</dbReference>
<dbReference type="InterPro" id="IPR050881">
    <property type="entry name" value="LL-DAP_aminotransferase"/>
</dbReference>
<dbReference type="NCBIfam" id="TIGR03538">
    <property type="entry name" value="DapC_gpp"/>
    <property type="match status" value="1"/>
</dbReference>
<dbReference type="RefSeq" id="WP_108673770.1">
    <property type="nucleotide sequence ID" value="NZ_CP025628.1"/>
</dbReference>
<dbReference type="Gene3D" id="3.40.640.10">
    <property type="entry name" value="Type I PLP-dependent aspartate aminotransferase-like (Major domain)"/>
    <property type="match status" value="1"/>
</dbReference>
<feature type="domain" description="Aminotransferase class I/classII large" evidence="4">
    <location>
        <begin position="32"/>
        <end position="388"/>
    </location>
</feature>
<evidence type="ECO:0000313" key="5">
    <source>
        <dbReference type="EMBL" id="AWD32352.1"/>
    </source>
</evidence>
<evidence type="ECO:0000313" key="6">
    <source>
        <dbReference type="Proteomes" id="UP000266796"/>
    </source>
</evidence>
<reference evidence="5 6" key="1">
    <citation type="journal article" date="2018" name="Parasitology">
        <title>The reduced genome of Candidatus Kinetoplastibacterium sorsogonicusi, the endosymbiont of Kentomonas sorsogonicus (Trypanosomatidae): loss of the haem-synthesis pathway.</title>
        <authorList>
            <person name="Silva F.M."/>
            <person name="Kostygov A.Y."/>
            <person name="Spodareva V.V."/>
            <person name="Butenko A."/>
            <person name="Tossou R."/>
            <person name="Lukes J."/>
            <person name="Yurchenko V."/>
            <person name="Alves J.M.P."/>
        </authorList>
    </citation>
    <scope>NUCLEOTIDE SEQUENCE [LARGE SCALE GENOMIC DNA]</scope>
    <source>
        <strain evidence="5 6">MF-08</strain>
    </source>
</reference>
<dbReference type="EC" id="2.6.1.83" evidence="5"/>
<sequence length="399" mass="44938">MNNKLSKLHPYPFEKLRILLNPVEKIKNIKLHQIDLSIGEPKHATPDCVKLAIKKNLEGISVYPATKGSNKFRETVSQWIAKRYNIIAPDPNNDILPVLGSKEALFSLTQTIIDSNNKNPLVICPNPCYQIYEGAAILAGADVYYTSINENNKFAYNLDEIPSNILKNTQLLFVCSPGNPTGNVIDLDTWKKIFNLSEKYGFVIASDECYSEIYLDEKKPTLGALQAASLLNKDHNKLIVLSSLSKRSNVPGLRSGFVVGDRKIINDFLLYRTYHGSAMSKLISEASIAAWSDEQHVIENRILYRKKFSEVIPILNKAIDINKPEASFYLWIKTPISDEIFAKELYKQYNVKVIPGSFLSRDFNGINPGKNYIRIALVDTIEDCVEAANRMVSFINSIS</sequence>
<organism evidence="5 6">
    <name type="scientific">Candidatus Kinetoplastidibacterium kentomonadis</name>
    <dbReference type="NCBI Taxonomy" id="1576550"/>
    <lineage>
        <taxon>Bacteria</taxon>
        <taxon>Pseudomonadati</taxon>
        <taxon>Pseudomonadota</taxon>
        <taxon>Betaproteobacteria</taxon>
        <taxon>Candidatus Kinetoplastidibacterium</taxon>
    </lineage>
</organism>
<dbReference type="InterPro" id="IPR015422">
    <property type="entry name" value="PyrdxlP-dep_Trfase_small"/>
</dbReference>
<dbReference type="Gene3D" id="3.90.1150.10">
    <property type="entry name" value="Aspartate Aminotransferase, domain 1"/>
    <property type="match status" value="1"/>
</dbReference>
<keyword evidence="3 5" id="KW-0808">Transferase</keyword>
<protein>
    <submittedName>
        <fullName evidence="5">LL-diaminopimelate aminotransferase</fullName>
        <ecNumber evidence="5">2.6.1.83</ecNumber>
    </submittedName>
</protein>
<dbReference type="InterPro" id="IPR004839">
    <property type="entry name" value="Aminotransferase_I/II_large"/>
</dbReference>
<proteinExistence type="predicted"/>
<dbReference type="InterPro" id="IPR015424">
    <property type="entry name" value="PyrdxlP-dep_Trfase"/>
</dbReference>
<dbReference type="GO" id="GO:0010285">
    <property type="term" value="F:L,L-diaminopimelate aminotransferase activity"/>
    <property type="evidence" value="ECO:0007669"/>
    <property type="project" value="UniProtKB-EC"/>
</dbReference>
<dbReference type="KEGG" id="kso:CKSOR_00229"/>
<evidence type="ECO:0000256" key="1">
    <source>
        <dbReference type="ARBA" id="ARBA00001933"/>
    </source>
</evidence>
<dbReference type="InterPro" id="IPR019878">
    <property type="entry name" value="DapC_beta/gammaproteobac"/>
</dbReference>
<dbReference type="PANTHER" id="PTHR42832:SF3">
    <property type="entry name" value="L-GLUTAMINE--4-(METHYLSULFANYL)-2-OXOBUTANOATE AMINOTRANSFERASE"/>
    <property type="match status" value="1"/>
</dbReference>
<dbReference type="GO" id="GO:0030170">
    <property type="term" value="F:pyridoxal phosphate binding"/>
    <property type="evidence" value="ECO:0007669"/>
    <property type="project" value="InterPro"/>
</dbReference>
<keyword evidence="6" id="KW-1185">Reference proteome</keyword>
<dbReference type="SUPFAM" id="SSF53383">
    <property type="entry name" value="PLP-dependent transferases"/>
    <property type="match status" value="1"/>
</dbReference>
<evidence type="ECO:0000259" key="4">
    <source>
        <dbReference type="Pfam" id="PF00155"/>
    </source>
</evidence>
<keyword evidence="2 5" id="KW-0032">Aminotransferase</keyword>
<evidence type="ECO:0000256" key="2">
    <source>
        <dbReference type="ARBA" id="ARBA00022576"/>
    </source>
</evidence>
<accession>A0A3Q8ETK1</accession>
<dbReference type="AlphaFoldDB" id="A0A3Q8ETK1"/>
<gene>
    <name evidence="5" type="primary">dapL</name>
    <name evidence="5" type="ORF">CKSOR_00229</name>
</gene>
<name>A0A3Q8ETK1_9PROT</name>
<dbReference type="Proteomes" id="UP000266796">
    <property type="component" value="Chromosome"/>
</dbReference>
<dbReference type="PANTHER" id="PTHR42832">
    <property type="entry name" value="AMINO ACID AMINOTRANSFERASE"/>
    <property type="match status" value="1"/>
</dbReference>
<dbReference type="InterPro" id="IPR015421">
    <property type="entry name" value="PyrdxlP-dep_Trfase_major"/>
</dbReference>
<dbReference type="OrthoDB" id="9813612at2"/>
<dbReference type="Pfam" id="PF00155">
    <property type="entry name" value="Aminotran_1_2"/>
    <property type="match status" value="1"/>
</dbReference>
<dbReference type="CDD" id="cd00609">
    <property type="entry name" value="AAT_like"/>
    <property type="match status" value="1"/>
</dbReference>
<evidence type="ECO:0000256" key="3">
    <source>
        <dbReference type="ARBA" id="ARBA00022679"/>
    </source>
</evidence>
<dbReference type="GO" id="GO:0009089">
    <property type="term" value="P:lysine biosynthetic process via diaminopimelate"/>
    <property type="evidence" value="ECO:0007669"/>
    <property type="project" value="InterPro"/>
</dbReference>